<accession>A0A7V7GX77</accession>
<evidence type="ECO:0000313" key="3">
    <source>
        <dbReference type="Proteomes" id="UP000463138"/>
    </source>
</evidence>
<organism evidence="2 3">
    <name type="scientific">Halopseudomonas laoshanensis</name>
    <dbReference type="NCBI Taxonomy" id="2268758"/>
    <lineage>
        <taxon>Bacteria</taxon>
        <taxon>Pseudomonadati</taxon>
        <taxon>Pseudomonadota</taxon>
        <taxon>Gammaproteobacteria</taxon>
        <taxon>Pseudomonadales</taxon>
        <taxon>Pseudomonadaceae</taxon>
        <taxon>Halopseudomonas</taxon>
    </lineage>
</organism>
<keyword evidence="1" id="KW-0732">Signal</keyword>
<keyword evidence="3" id="KW-1185">Reference proteome</keyword>
<sequence length="113" mass="12306">MMKFLSMLIFMMLSMPLFAQSIPAANKPFPIEVELEGEALGIRASSGQISNIATVTLNNSGDQTVLCEATFVNGPERPYVNRARLNPGEETVVTQAFSREIVRVRVSVACSAQ</sequence>
<dbReference type="OrthoDB" id="6902574at2"/>
<feature type="chain" id="PRO_5031326849" description="3-phosphoglycerate kinase" evidence="1">
    <location>
        <begin position="20"/>
        <end position="113"/>
    </location>
</feature>
<evidence type="ECO:0000313" key="2">
    <source>
        <dbReference type="EMBL" id="KAA0696649.1"/>
    </source>
</evidence>
<name>A0A7V7GX77_9GAMM</name>
<dbReference type="RefSeq" id="WP_149331594.1">
    <property type="nucleotide sequence ID" value="NZ_QOVF01000001.1"/>
</dbReference>
<dbReference type="Proteomes" id="UP000463138">
    <property type="component" value="Unassembled WGS sequence"/>
</dbReference>
<gene>
    <name evidence="2" type="ORF">DT594_04770</name>
</gene>
<protein>
    <recommendedName>
        <fullName evidence="4">3-phosphoglycerate kinase</fullName>
    </recommendedName>
</protein>
<proteinExistence type="predicted"/>
<dbReference type="AlphaFoldDB" id="A0A7V7GX77"/>
<dbReference type="EMBL" id="QOVF01000001">
    <property type="protein sequence ID" value="KAA0696649.1"/>
    <property type="molecule type" value="Genomic_DNA"/>
</dbReference>
<feature type="signal peptide" evidence="1">
    <location>
        <begin position="1"/>
        <end position="19"/>
    </location>
</feature>
<reference evidence="2 3" key="1">
    <citation type="submission" date="2018-07" db="EMBL/GenBank/DDBJ databases">
        <title>Pseudomonas laoshanensis sp. nov., isolated from soil.</title>
        <authorList>
            <person name="Sun J."/>
            <person name="Yu L."/>
            <person name="Wang M."/>
            <person name="Zhang C."/>
        </authorList>
    </citation>
    <scope>NUCLEOTIDE SEQUENCE [LARGE SCALE GENOMIC DNA]</scope>
    <source>
        <strain evidence="2 3">Y22</strain>
    </source>
</reference>
<comment type="caution">
    <text evidence="2">The sequence shown here is derived from an EMBL/GenBank/DDBJ whole genome shotgun (WGS) entry which is preliminary data.</text>
</comment>
<evidence type="ECO:0000256" key="1">
    <source>
        <dbReference type="SAM" id="SignalP"/>
    </source>
</evidence>
<evidence type="ECO:0008006" key="4">
    <source>
        <dbReference type="Google" id="ProtNLM"/>
    </source>
</evidence>